<dbReference type="PANTHER" id="PTHR12818:SF0">
    <property type="entry name" value="TRNA (ADENINE(37)-N6)-METHYLTRANSFERASE"/>
    <property type="match status" value="1"/>
</dbReference>
<comment type="caution">
    <text evidence="5">The sequence shown here is derived from an EMBL/GenBank/DDBJ whole genome shotgun (WGS) entry which is preliminary data.</text>
</comment>
<feature type="domain" description="TsaA-like" evidence="4">
    <location>
        <begin position="91"/>
        <end position="243"/>
    </location>
</feature>
<dbReference type="CDD" id="cd09281">
    <property type="entry name" value="UPF0066"/>
    <property type="match status" value="1"/>
</dbReference>
<dbReference type="InterPro" id="IPR036414">
    <property type="entry name" value="YaeB_N_sf"/>
</dbReference>
<sequence length="346" mass="37411">MSRVSQTSLLLPAAVAVAGLLASIPYIVQLRRRLESCEKKLSAAEQSLDEAAESTAKTEALATEALKDLASEVAALSSEPAPAPVPTEPLMTEVAHVASCYSHICVTPRNSFLVPKARSEIRFAKTIPAEALDGLEENSHCWVLFQFHRNNNGHKLASGKTFRAKVRVPRNNAVQGDGKTGRKVGCFATRTPHRPNNLGLTLARIKSVDLSRRTVVLSGSDLLDGTPVYDVKPYVPCYDSPAVLDPETPLRAAGFSDYTTFTRRKVTFSAEASAAWGEIGGRLRLFAGEAGEALEALEDTLAVDLSRGVSGVDPPRPYELEFDGVVVEYRVFGEGCDTEVLRVRSK</sequence>
<evidence type="ECO:0000256" key="1">
    <source>
        <dbReference type="ARBA" id="ARBA00022691"/>
    </source>
</evidence>
<evidence type="ECO:0000259" key="4">
    <source>
        <dbReference type="PROSITE" id="PS51668"/>
    </source>
</evidence>
<protein>
    <recommendedName>
        <fullName evidence="4">TsaA-like domain-containing protein</fullName>
    </recommendedName>
</protein>
<keyword evidence="3" id="KW-0175">Coiled coil</keyword>
<evidence type="ECO:0000313" key="6">
    <source>
        <dbReference type="Proteomes" id="UP001165060"/>
    </source>
</evidence>
<dbReference type="Pfam" id="PF01980">
    <property type="entry name" value="TrmO_N"/>
    <property type="match status" value="1"/>
</dbReference>
<evidence type="ECO:0000256" key="2">
    <source>
        <dbReference type="ARBA" id="ARBA00033753"/>
    </source>
</evidence>
<accession>A0ABQ6NAA8</accession>
<feature type="coiled-coil region" evidence="3">
    <location>
        <begin position="27"/>
        <end position="54"/>
    </location>
</feature>
<evidence type="ECO:0000256" key="3">
    <source>
        <dbReference type="SAM" id="Coils"/>
    </source>
</evidence>
<gene>
    <name evidence="5" type="ORF">TeGR_g10361</name>
</gene>
<evidence type="ECO:0000313" key="5">
    <source>
        <dbReference type="EMBL" id="GMI51854.1"/>
    </source>
</evidence>
<dbReference type="Proteomes" id="UP001165060">
    <property type="component" value="Unassembled WGS sequence"/>
</dbReference>
<proteinExistence type="inferred from homology"/>
<dbReference type="InterPro" id="IPR040372">
    <property type="entry name" value="YaeB-like"/>
</dbReference>
<organism evidence="5 6">
    <name type="scientific">Tetraparma gracilis</name>
    <dbReference type="NCBI Taxonomy" id="2962635"/>
    <lineage>
        <taxon>Eukaryota</taxon>
        <taxon>Sar</taxon>
        <taxon>Stramenopiles</taxon>
        <taxon>Ochrophyta</taxon>
        <taxon>Bolidophyceae</taxon>
        <taxon>Parmales</taxon>
        <taxon>Triparmaceae</taxon>
        <taxon>Tetraparma</taxon>
    </lineage>
</organism>
<comment type="similarity">
    <text evidence="2">Belongs to the tRNA methyltransferase O family.</text>
</comment>
<dbReference type="PANTHER" id="PTHR12818">
    <property type="entry name" value="TRNA (ADENINE(37)-N6)-METHYLTRANSFERASE"/>
    <property type="match status" value="1"/>
</dbReference>
<dbReference type="InterPro" id="IPR036413">
    <property type="entry name" value="YaeB-like_sf"/>
</dbReference>
<keyword evidence="6" id="KW-1185">Reference proteome</keyword>
<name>A0ABQ6NAA8_9STRA</name>
<dbReference type="SUPFAM" id="SSF118196">
    <property type="entry name" value="YaeB-like"/>
    <property type="match status" value="1"/>
</dbReference>
<dbReference type="PROSITE" id="PS51668">
    <property type="entry name" value="TSAA_2"/>
    <property type="match status" value="1"/>
</dbReference>
<reference evidence="5 6" key="1">
    <citation type="journal article" date="2023" name="Commun. Biol.">
        <title>Genome analysis of Parmales, the sister group of diatoms, reveals the evolutionary specialization of diatoms from phago-mixotrophs to photoautotrophs.</title>
        <authorList>
            <person name="Ban H."/>
            <person name="Sato S."/>
            <person name="Yoshikawa S."/>
            <person name="Yamada K."/>
            <person name="Nakamura Y."/>
            <person name="Ichinomiya M."/>
            <person name="Sato N."/>
            <person name="Blanc-Mathieu R."/>
            <person name="Endo H."/>
            <person name="Kuwata A."/>
            <person name="Ogata H."/>
        </authorList>
    </citation>
    <scope>NUCLEOTIDE SEQUENCE [LARGE SCALE GENOMIC DNA]</scope>
</reference>
<dbReference type="EMBL" id="BRYB01006203">
    <property type="protein sequence ID" value="GMI51854.1"/>
    <property type="molecule type" value="Genomic_DNA"/>
</dbReference>
<dbReference type="InterPro" id="IPR023370">
    <property type="entry name" value="TrmO-like_N"/>
</dbReference>
<keyword evidence="1" id="KW-0949">S-adenosyl-L-methionine</keyword>
<dbReference type="Gene3D" id="2.40.30.70">
    <property type="entry name" value="YaeB-like"/>
    <property type="match status" value="1"/>
</dbReference>